<dbReference type="InterPro" id="IPR002575">
    <property type="entry name" value="Aminoglycoside_PTrfase"/>
</dbReference>
<dbReference type="InterPro" id="IPR041726">
    <property type="entry name" value="ACAD10_11_N"/>
</dbReference>
<dbReference type="InterPro" id="IPR011009">
    <property type="entry name" value="Kinase-like_dom_sf"/>
</dbReference>
<reference evidence="2 3" key="1">
    <citation type="submission" date="2021-03" db="EMBL/GenBank/DDBJ databases">
        <title>Genomic and phenotypic characterization of Chloracidobacterium isolates provides evidence for multiple species.</title>
        <authorList>
            <person name="Saini M.K."/>
            <person name="Costas A.M.G."/>
            <person name="Tank M."/>
            <person name="Bryant D.A."/>
        </authorList>
    </citation>
    <scope>NUCLEOTIDE SEQUENCE [LARGE SCALE GENOMIC DNA]</scope>
    <source>
        <strain evidence="2 3">N</strain>
    </source>
</reference>
<evidence type="ECO:0000313" key="2">
    <source>
        <dbReference type="EMBL" id="QUV95176.1"/>
    </source>
</evidence>
<evidence type="ECO:0000313" key="3">
    <source>
        <dbReference type="Proteomes" id="UP000677668"/>
    </source>
</evidence>
<dbReference type="RefSeq" id="WP_211423412.1">
    <property type="nucleotide sequence ID" value="NZ_CP072643.1"/>
</dbReference>
<gene>
    <name evidence="2" type="ORF">J8C05_14230</name>
</gene>
<name>A0ABX8B7W1_9BACT</name>
<dbReference type="InterPro" id="IPR052898">
    <property type="entry name" value="ACAD10-like"/>
</dbReference>
<dbReference type="Gene3D" id="3.30.200.20">
    <property type="entry name" value="Phosphorylase Kinase, domain 1"/>
    <property type="match status" value="1"/>
</dbReference>
<accession>A0ABX8B7W1</accession>
<dbReference type="PANTHER" id="PTHR47829:SF1">
    <property type="entry name" value="HAD FAMILY PHOSPHATASE"/>
    <property type="match status" value="1"/>
</dbReference>
<dbReference type="Gene3D" id="3.90.1200.10">
    <property type="match status" value="1"/>
</dbReference>
<dbReference type="Pfam" id="PF01636">
    <property type="entry name" value="APH"/>
    <property type="match status" value="1"/>
</dbReference>
<evidence type="ECO:0000259" key="1">
    <source>
        <dbReference type="Pfam" id="PF01636"/>
    </source>
</evidence>
<proteinExistence type="predicted"/>
<feature type="domain" description="Aminoglycoside phosphotransferase" evidence="1">
    <location>
        <begin position="42"/>
        <end position="277"/>
    </location>
</feature>
<dbReference type="PANTHER" id="PTHR47829">
    <property type="entry name" value="HYDROLASE, PUTATIVE (AFU_ORTHOLOGUE AFUA_1G12880)-RELATED"/>
    <property type="match status" value="1"/>
</dbReference>
<dbReference type="Proteomes" id="UP000677668">
    <property type="component" value="Chromosome 2"/>
</dbReference>
<keyword evidence="3" id="KW-1185">Reference proteome</keyword>
<organism evidence="2 3">
    <name type="scientific">Chloracidobacterium sp. N</name>
    <dbReference type="NCBI Taxonomy" id="2821540"/>
    <lineage>
        <taxon>Bacteria</taxon>
        <taxon>Pseudomonadati</taxon>
        <taxon>Acidobacteriota</taxon>
        <taxon>Terriglobia</taxon>
        <taxon>Terriglobales</taxon>
        <taxon>Acidobacteriaceae</taxon>
        <taxon>Chloracidobacterium</taxon>
        <taxon>Chloracidobacterium aggregatum</taxon>
    </lineage>
</organism>
<dbReference type="SUPFAM" id="SSF56112">
    <property type="entry name" value="Protein kinase-like (PK-like)"/>
    <property type="match status" value="1"/>
</dbReference>
<sequence>MTIPLSALDAPRPPRAGEDLDAEALLACLQPHLPELAPPLIIEQFPAGHSNLTYALRSGDREYVLRRPPFGAEHIRAGHDMHREFRVLSGLHRVYPRVPQPLCYIPAESSPLGVPFYVMTRVRGIILRTRVPEGITLDAETMRRLSTNFIDHLAELHAVDVEAAGLHDLYRGAGYVRRQVEGWVKRYRAAQTDDVPAMERVIAWVTARIPEDSAATLIHNDYKYDNVVLDPDDLTRIRAVLDWEMATVGDPLTDVATALAYWVERDDPPEVHAMSFGLTALPGNLTRAELLARYAETSRRDVGEMRWHEAFALFKVAVIVQQIYFRYVKGFTHDERFARMGATARLFAELAQRAMG</sequence>
<dbReference type="EMBL" id="CP072643">
    <property type="protein sequence ID" value="QUV95176.1"/>
    <property type="molecule type" value="Genomic_DNA"/>
</dbReference>
<dbReference type="CDD" id="cd05154">
    <property type="entry name" value="ACAD10_11_N-like"/>
    <property type="match status" value="1"/>
</dbReference>
<protein>
    <submittedName>
        <fullName evidence="2">Phosphotransferase family protein</fullName>
    </submittedName>
</protein>